<dbReference type="AlphaFoldDB" id="A0A7W6C4G7"/>
<proteinExistence type="predicted"/>
<accession>A0A7W6C4G7</accession>
<dbReference type="Proteomes" id="UP000561459">
    <property type="component" value="Unassembled WGS sequence"/>
</dbReference>
<dbReference type="RefSeq" id="WP_183617266.1">
    <property type="nucleotide sequence ID" value="NZ_JACIDY010000005.1"/>
</dbReference>
<evidence type="ECO:0000313" key="3">
    <source>
        <dbReference type="Proteomes" id="UP000561459"/>
    </source>
</evidence>
<dbReference type="Pfam" id="PF11860">
    <property type="entry name" value="Muramidase"/>
    <property type="match status" value="1"/>
</dbReference>
<evidence type="ECO:0000259" key="1">
    <source>
        <dbReference type="Pfam" id="PF11860"/>
    </source>
</evidence>
<protein>
    <recommendedName>
        <fullName evidence="1">N-acetylmuramidase domain-containing protein</fullName>
    </recommendedName>
</protein>
<comment type="caution">
    <text evidence="2">The sequence shown here is derived from an EMBL/GenBank/DDBJ whole genome shotgun (WGS) entry which is preliminary data.</text>
</comment>
<feature type="domain" description="N-acetylmuramidase" evidence="1">
    <location>
        <begin position="54"/>
        <end position="224"/>
    </location>
</feature>
<evidence type="ECO:0000313" key="2">
    <source>
        <dbReference type="EMBL" id="MBB3940678.1"/>
    </source>
</evidence>
<gene>
    <name evidence="2" type="ORF">GGR39_002335</name>
</gene>
<name>A0A7W6C4G7_9SPHN</name>
<keyword evidence="3" id="KW-1185">Reference proteome</keyword>
<reference evidence="2 3" key="1">
    <citation type="submission" date="2020-08" db="EMBL/GenBank/DDBJ databases">
        <title>Genomic Encyclopedia of Type Strains, Phase IV (KMG-IV): sequencing the most valuable type-strain genomes for metagenomic binning, comparative biology and taxonomic classification.</title>
        <authorList>
            <person name="Goeker M."/>
        </authorList>
    </citation>
    <scope>NUCLEOTIDE SEQUENCE [LARGE SCALE GENOMIC DNA]</scope>
    <source>
        <strain evidence="2 3">DSM 27568</strain>
    </source>
</reference>
<organism evidence="2 3">
    <name type="scientific">Novosphingobium fluoreni</name>
    <dbReference type="NCBI Taxonomy" id="1391222"/>
    <lineage>
        <taxon>Bacteria</taxon>
        <taxon>Pseudomonadati</taxon>
        <taxon>Pseudomonadota</taxon>
        <taxon>Alphaproteobacteria</taxon>
        <taxon>Sphingomonadales</taxon>
        <taxon>Sphingomonadaceae</taxon>
        <taxon>Novosphingobium</taxon>
    </lineage>
</organism>
<dbReference type="InterPro" id="IPR024408">
    <property type="entry name" value="Muramidase"/>
</dbReference>
<sequence>MDIKQLQRRIGAGDDGVFGRASKAALFAGFTNFQANALTDRDLMEAATRLGCSLAQIRAVRQVEAAGKGYDKAGMPKILYERHLFHRLTGGKFSPAPFSQSKAGGYTNDANGDGIVDSWDRLCEAIATGEVDAAFQSCSWGLFQVLGQWWDELGYPSPFAMAWTSAQSEGDQLEMFVRYVEHFGLVDELRQLSANPVTCRAFAAAYNGPGYRKYAYDEKLAAAMR</sequence>
<dbReference type="EMBL" id="JACIDY010000005">
    <property type="protein sequence ID" value="MBB3940678.1"/>
    <property type="molecule type" value="Genomic_DNA"/>
</dbReference>